<organism evidence="1 2">
    <name type="scientific">Neomicrococcus lactis</name>
    <dbReference type="NCBI Taxonomy" id="732241"/>
    <lineage>
        <taxon>Bacteria</taxon>
        <taxon>Bacillati</taxon>
        <taxon>Actinomycetota</taxon>
        <taxon>Actinomycetes</taxon>
        <taxon>Micrococcales</taxon>
        <taxon>Micrococcaceae</taxon>
        <taxon>Neomicrococcus</taxon>
    </lineage>
</organism>
<reference evidence="1 2" key="1">
    <citation type="submission" date="2020-08" db="EMBL/GenBank/DDBJ databases">
        <title>Sequencing the genomes of 1000 actinobacteria strains.</title>
        <authorList>
            <person name="Klenk H.-P."/>
        </authorList>
    </citation>
    <scope>NUCLEOTIDE SEQUENCE [LARGE SCALE GENOMIC DNA]</scope>
    <source>
        <strain evidence="1 2">DSM 23694</strain>
    </source>
</reference>
<gene>
    <name evidence="1" type="ORF">BKA12_000084</name>
</gene>
<keyword evidence="2" id="KW-1185">Reference proteome</keyword>
<dbReference type="EMBL" id="JACHBL010000001">
    <property type="protein sequence ID" value="MBB5597004.1"/>
    <property type="molecule type" value="Genomic_DNA"/>
</dbReference>
<sequence>MCNYTITDSEVLGLLDVANTFLSKTPALVKQPAPAALREW</sequence>
<name>A0A7W9DA18_9MICC</name>
<protein>
    <submittedName>
        <fullName evidence="1">Uncharacterized protein</fullName>
    </submittedName>
</protein>
<evidence type="ECO:0000313" key="2">
    <source>
        <dbReference type="Proteomes" id="UP000523863"/>
    </source>
</evidence>
<dbReference type="AlphaFoldDB" id="A0A7W9DA18"/>
<proteinExistence type="predicted"/>
<evidence type="ECO:0000313" key="1">
    <source>
        <dbReference type="EMBL" id="MBB5597004.1"/>
    </source>
</evidence>
<comment type="caution">
    <text evidence="1">The sequence shown here is derived from an EMBL/GenBank/DDBJ whole genome shotgun (WGS) entry which is preliminary data.</text>
</comment>
<dbReference type="Proteomes" id="UP000523863">
    <property type="component" value="Unassembled WGS sequence"/>
</dbReference>
<accession>A0A7W9DA18</accession>